<dbReference type="Pfam" id="PF04116">
    <property type="entry name" value="FA_hydroxylase"/>
    <property type="match status" value="1"/>
</dbReference>
<organism evidence="7 8">
    <name type="scientific">Coraliomargarita algicola</name>
    <dbReference type="NCBI Taxonomy" id="3092156"/>
    <lineage>
        <taxon>Bacteria</taxon>
        <taxon>Pseudomonadati</taxon>
        <taxon>Verrucomicrobiota</taxon>
        <taxon>Opitutia</taxon>
        <taxon>Puniceicoccales</taxon>
        <taxon>Coraliomargaritaceae</taxon>
        <taxon>Coraliomargarita</taxon>
    </lineage>
</organism>
<feature type="transmembrane region" description="Helical" evidence="5">
    <location>
        <begin position="151"/>
        <end position="174"/>
    </location>
</feature>
<dbReference type="Proteomes" id="UP001324993">
    <property type="component" value="Chromosome"/>
</dbReference>
<evidence type="ECO:0000259" key="6">
    <source>
        <dbReference type="Pfam" id="PF04116"/>
    </source>
</evidence>
<evidence type="ECO:0000256" key="4">
    <source>
        <dbReference type="ARBA" id="ARBA00023136"/>
    </source>
</evidence>
<comment type="subcellular location">
    <subcellularLocation>
        <location evidence="1">Membrane</location>
    </subcellularLocation>
</comment>
<dbReference type="InterPro" id="IPR050307">
    <property type="entry name" value="Sterol_Desaturase_Related"/>
</dbReference>
<evidence type="ECO:0000256" key="1">
    <source>
        <dbReference type="ARBA" id="ARBA00004370"/>
    </source>
</evidence>
<keyword evidence="3 5" id="KW-1133">Transmembrane helix</keyword>
<protein>
    <submittedName>
        <fullName evidence="7">Sterol desaturase family protein</fullName>
    </submittedName>
</protein>
<feature type="transmembrane region" description="Helical" evidence="5">
    <location>
        <begin position="46"/>
        <end position="68"/>
    </location>
</feature>
<dbReference type="InterPro" id="IPR006694">
    <property type="entry name" value="Fatty_acid_hydroxylase"/>
</dbReference>
<keyword evidence="8" id="KW-1185">Reference proteome</keyword>
<reference evidence="7 8" key="1">
    <citation type="submission" date="2023-11" db="EMBL/GenBank/DDBJ databases">
        <title>Coraliomargarita sp. nov., isolated from marine algae.</title>
        <authorList>
            <person name="Lee J.K."/>
            <person name="Baek J.H."/>
            <person name="Kim J.M."/>
            <person name="Choi D.G."/>
            <person name="Jeon C.O."/>
        </authorList>
    </citation>
    <scope>NUCLEOTIDE SEQUENCE [LARGE SCALE GENOMIC DNA]</scope>
    <source>
        <strain evidence="7 8">J2-16</strain>
    </source>
</reference>
<dbReference type="PANTHER" id="PTHR11863">
    <property type="entry name" value="STEROL DESATURASE"/>
    <property type="match status" value="1"/>
</dbReference>
<evidence type="ECO:0000313" key="8">
    <source>
        <dbReference type="Proteomes" id="UP001324993"/>
    </source>
</evidence>
<feature type="domain" description="Fatty acid hydroxylase" evidence="6">
    <location>
        <begin position="94"/>
        <end position="230"/>
    </location>
</feature>
<feature type="transmembrane region" description="Helical" evidence="5">
    <location>
        <begin position="6"/>
        <end position="25"/>
    </location>
</feature>
<gene>
    <name evidence="7" type="ORF">SH580_02840</name>
</gene>
<dbReference type="RefSeq" id="WP_319833496.1">
    <property type="nucleotide sequence ID" value="NZ_CP138858.1"/>
</dbReference>
<feature type="transmembrane region" description="Helical" evidence="5">
    <location>
        <begin position="80"/>
        <end position="99"/>
    </location>
</feature>
<dbReference type="EMBL" id="CP138858">
    <property type="protein sequence ID" value="WPJ96638.1"/>
    <property type="molecule type" value="Genomic_DNA"/>
</dbReference>
<sequence>MWDVIWNTRSYFFWLMVVSLFCALAERMRPWRQGQRFLRAEFFQDLFWLFFNGHYFSILFAYVSVWLTRWWLPAMESAQAWNLLAAWPLWAQGLFYFVLKDWLDWCVHNLLHRVPALWEFHKIHHSITEMDWIGNFRFHWMEIVVYQSITYFPLVVLGVDPTVLLIIAVLNTLIGHLNHSNLDLSWGPLRYLLNSSRMHIWHHMHDLPEARRQGVNFGISLSVWDWLFRTAYWPSLEERPTQQPDTLGFPGMERVPVSLHGRLWSPFKRMGHRVRNSVLRLHR</sequence>
<keyword evidence="4 5" id="KW-0472">Membrane</keyword>
<proteinExistence type="predicted"/>
<evidence type="ECO:0000256" key="2">
    <source>
        <dbReference type="ARBA" id="ARBA00022692"/>
    </source>
</evidence>
<accession>A0ABZ0RNG4</accession>
<keyword evidence="2 5" id="KW-0812">Transmembrane</keyword>
<evidence type="ECO:0000256" key="5">
    <source>
        <dbReference type="SAM" id="Phobius"/>
    </source>
</evidence>
<evidence type="ECO:0000313" key="7">
    <source>
        <dbReference type="EMBL" id="WPJ96638.1"/>
    </source>
</evidence>
<name>A0ABZ0RNG4_9BACT</name>
<evidence type="ECO:0000256" key="3">
    <source>
        <dbReference type="ARBA" id="ARBA00022989"/>
    </source>
</evidence>